<reference evidence="1 2" key="1">
    <citation type="journal article" date="2023" name="Plants (Basel)">
        <title>Bridging the Gap: Combining Genomics and Transcriptomics Approaches to Understand Stylosanthes scabra, an Orphan Legume from the Brazilian Caatinga.</title>
        <authorList>
            <person name="Ferreira-Neto J.R.C."/>
            <person name="da Silva M.D."/>
            <person name="Binneck E."/>
            <person name="de Melo N.F."/>
            <person name="da Silva R.H."/>
            <person name="de Melo A.L.T.M."/>
            <person name="Pandolfi V."/>
            <person name="Bustamante F.O."/>
            <person name="Brasileiro-Vidal A.C."/>
            <person name="Benko-Iseppon A.M."/>
        </authorList>
    </citation>
    <scope>NUCLEOTIDE SEQUENCE [LARGE SCALE GENOMIC DNA]</scope>
    <source>
        <tissue evidence="1">Leaves</tissue>
    </source>
</reference>
<protein>
    <submittedName>
        <fullName evidence="1">Uncharacterized protein</fullName>
    </submittedName>
</protein>
<gene>
    <name evidence="1" type="ORF">PIB30_028666</name>
</gene>
<comment type="caution">
    <text evidence="1">The sequence shown here is derived from an EMBL/GenBank/DDBJ whole genome shotgun (WGS) entry which is preliminary data.</text>
</comment>
<evidence type="ECO:0000313" key="2">
    <source>
        <dbReference type="Proteomes" id="UP001341840"/>
    </source>
</evidence>
<accession>A0ABU6SB79</accession>
<name>A0ABU6SB79_9FABA</name>
<proteinExistence type="predicted"/>
<sequence length="111" mass="13092">MWVYADRSNPKRMFKSTKPKWPKYKHAPFRIDLPKFQYDQEDAPIPTDVLSCFPSDIDDNIWVIDCMDNCYKFTLATNQNGQVVITVVNLGKLKKIFKVKAIFNLELRYIN</sequence>
<organism evidence="1 2">
    <name type="scientific">Stylosanthes scabra</name>
    <dbReference type="NCBI Taxonomy" id="79078"/>
    <lineage>
        <taxon>Eukaryota</taxon>
        <taxon>Viridiplantae</taxon>
        <taxon>Streptophyta</taxon>
        <taxon>Embryophyta</taxon>
        <taxon>Tracheophyta</taxon>
        <taxon>Spermatophyta</taxon>
        <taxon>Magnoliopsida</taxon>
        <taxon>eudicotyledons</taxon>
        <taxon>Gunneridae</taxon>
        <taxon>Pentapetalae</taxon>
        <taxon>rosids</taxon>
        <taxon>fabids</taxon>
        <taxon>Fabales</taxon>
        <taxon>Fabaceae</taxon>
        <taxon>Papilionoideae</taxon>
        <taxon>50 kb inversion clade</taxon>
        <taxon>dalbergioids sensu lato</taxon>
        <taxon>Dalbergieae</taxon>
        <taxon>Pterocarpus clade</taxon>
        <taxon>Stylosanthes</taxon>
    </lineage>
</organism>
<evidence type="ECO:0000313" key="1">
    <source>
        <dbReference type="EMBL" id="MED6133485.1"/>
    </source>
</evidence>
<dbReference type="Proteomes" id="UP001341840">
    <property type="component" value="Unassembled WGS sequence"/>
</dbReference>
<dbReference type="EMBL" id="JASCZI010060529">
    <property type="protein sequence ID" value="MED6133485.1"/>
    <property type="molecule type" value="Genomic_DNA"/>
</dbReference>
<keyword evidence="2" id="KW-1185">Reference proteome</keyword>